<evidence type="ECO:0000256" key="1">
    <source>
        <dbReference type="ARBA" id="ARBA00010928"/>
    </source>
</evidence>
<name>A0A0A1YX75_PSEFL</name>
<evidence type="ECO:0000259" key="4">
    <source>
        <dbReference type="Pfam" id="PF22725"/>
    </source>
</evidence>
<feature type="domain" description="GFO/IDH/MocA-like oxidoreductase" evidence="4">
    <location>
        <begin position="129"/>
        <end position="248"/>
    </location>
</feature>
<dbReference type="GO" id="GO:0005737">
    <property type="term" value="C:cytoplasm"/>
    <property type="evidence" value="ECO:0007669"/>
    <property type="project" value="TreeGrafter"/>
</dbReference>
<evidence type="ECO:0000259" key="3">
    <source>
        <dbReference type="Pfam" id="PF01408"/>
    </source>
</evidence>
<evidence type="ECO:0000256" key="2">
    <source>
        <dbReference type="ARBA" id="ARBA00023002"/>
    </source>
</evidence>
<dbReference type="GO" id="GO:0016491">
    <property type="term" value="F:oxidoreductase activity"/>
    <property type="evidence" value="ECO:0007669"/>
    <property type="project" value="UniProtKB-KW"/>
</dbReference>
<dbReference type="Proteomes" id="UP000030060">
    <property type="component" value="Unassembled WGS sequence"/>
</dbReference>
<dbReference type="Gene3D" id="3.40.50.720">
    <property type="entry name" value="NAD(P)-binding Rossmann-like Domain"/>
    <property type="match status" value="1"/>
</dbReference>
<dbReference type="InterPro" id="IPR036291">
    <property type="entry name" value="NAD(P)-bd_dom_sf"/>
</dbReference>
<dbReference type="SUPFAM" id="SSF55347">
    <property type="entry name" value="Glyceraldehyde-3-phosphate dehydrogenase-like, C-terminal domain"/>
    <property type="match status" value="1"/>
</dbReference>
<evidence type="ECO:0000313" key="5">
    <source>
        <dbReference type="EMBL" id="KGE65476.1"/>
    </source>
</evidence>
<sequence length="338" mass="36573">MLRIAVLGAGRIAKIHAANVAAHPHATLVLVADPWREGVDALSTQLGCEAAYDCAAVLTRNDIDAVVIGTPTDTHIDLLLAAVAAGKAVLCEKPIDLDIAKARNAAQAVERQGGKVMLGFNRRFDPDMLRLRQALDAGQIGAVRQVIITSRDPGLAPRDYLAHSGGILRDMTIHDFDTARHLLGEEPVEVSAIASRLVDPSLAEIDDYDSVMVLLRTASGKQCHINCCRQAVYGYDQRVEVSGANGVLLTDNHRPSTLRHWSAEHTEALEPLQHFFLERYADAYRNELTQFIDALNSGNALPTSVRDGLYALHLADCALESVKTGRSVAVSYDILATS</sequence>
<dbReference type="InterPro" id="IPR000683">
    <property type="entry name" value="Gfo/Idh/MocA-like_OxRdtase_N"/>
</dbReference>
<gene>
    <name evidence="5" type="ORF">K814_0123590</name>
</gene>
<organism evidence="5 6">
    <name type="scientific">Pseudomonas fluorescens LMG 5329</name>
    <dbReference type="NCBI Taxonomy" id="1324332"/>
    <lineage>
        <taxon>Bacteria</taxon>
        <taxon>Pseudomonadati</taxon>
        <taxon>Pseudomonadota</taxon>
        <taxon>Gammaproteobacteria</taxon>
        <taxon>Pseudomonadales</taxon>
        <taxon>Pseudomonadaceae</taxon>
        <taxon>Pseudomonas</taxon>
    </lineage>
</organism>
<evidence type="ECO:0000313" key="6">
    <source>
        <dbReference type="Proteomes" id="UP000030060"/>
    </source>
</evidence>
<dbReference type="Pfam" id="PF22725">
    <property type="entry name" value="GFO_IDH_MocA_C3"/>
    <property type="match status" value="1"/>
</dbReference>
<dbReference type="AlphaFoldDB" id="A0A0A1YX75"/>
<dbReference type="PANTHER" id="PTHR42840">
    <property type="entry name" value="NAD(P)-BINDING ROSSMANN-FOLD SUPERFAMILY PROTEIN-RELATED"/>
    <property type="match status" value="1"/>
</dbReference>
<dbReference type="Pfam" id="PF01408">
    <property type="entry name" value="GFO_IDH_MocA"/>
    <property type="match status" value="1"/>
</dbReference>
<dbReference type="Gene3D" id="3.30.360.10">
    <property type="entry name" value="Dihydrodipicolinate Reductase, domain 2"/>
    <property type="match status" value="1"/>
</dbReference>
<proteinExistence type="inferred from homology"/>
<dbReference type="GO" id="GO:0006740">
    <property type="term" value="P:NADPH regeneration"/>
    <property type="evidence" value="ECO:0007669"/>
    <property type="project" value="TreeGrafter"/>
</dbReference>
<dbReference type="PANTHER" id="PTHR42840:SF3">
    <property type="entry name" value="BINDING ROSSMANN FOLD OXIDOREDUCTASE, PUTATIVE (AFU_ORTHOLOGUE AFUA_2G10240)-RELATED"/>
    <property type="match status" value="1"/>
</dbReference>
<keyword evidence="2" id="KW-0560">Oxidoreductase</keyword>
<feature type="domain" description="Gfo/Idh/MocA-like oxidoreductase N-terminal" evidence="3">
    <location>
        <begin position="2"/>
        <end position="120"/>
    </location>
</feature>
<dbReference type="EMBL" id="ASGY01000186">
    <property type="protein sequence ID" value="KGE65476.1"/>
    <property type="molecule type" value="Genomic_DNA"/>
</dbReference>
<comment type="similarity">
    <text evidence="1">Belongs to the Gfo/Idh/MocA family.</text>
</comment>
<accession>A0A0A1YX75</accession>
<dbReference type="InterPro" id="IPR030827">
    <property type="entry name" value="Myo_inos_IolG"/>
</dbReference>
<dbReference type="RefSeq" id="WP_038849579.1">
    <property type="nucleotide sequence ID" value="NZ_ASGY01000186.1"/>
</dbReference>
<dbReference type="OrthoDB" id="9781031at2"/>
<dbReference type="SUPFAM" id="SSF51735">
    <property type="entry name" value="NAD(P)-binding Rossmann-fold domains"/>
    <property type="match status" value="1"/>
</dbReference>
<protein>
    <submittedName>
        <fullName evidence="5">Myo-inositol 2-dehydrogenase</fullName>
    </submittedName>
</protein>
<comment type="caution">
    <text evidence="5">The sequence shown here is derived from an EMBL/GenBank/DDBJ whole genome shotgun (WGS) entry which is preliminary data.</text>
</comment>
<reference evidence="5 6" key="1">
    <citation type="journal article" date="2013" name="Genome Announc.">
        <title>Draft Genome Sequence of Pseudomonas fluorescens LMG 5329, a White Line-Inducing Principle-Producing Bioindicator for the Mushroom Pathogen Pseudomonas tolaasii.</title>
        <authorList>
            <person name="Ghequire M.G."/>
            <person name="Rokni-Zadeh H."/>
            <person name="Zarrineh P."/>
            <person name="De Mot R."/>
        </authorList>
    </citation>
    <scope>NUCLEOTIDE SEQUENCE [LARGE SCALE GENOMIC DNA]</scope>
    <source>
        <strain evidence="5 6">LMG 5329</strain>
    </source>
</reference>
<dbReference type="GO" id="GO:0000166">
    <property type="term" value="F:nucleotide binding"/>
    <property type="evidence" value="ECO:0007669"/>
    <property type="project" value="InterPro"/>
</dbReference>
<dbReference type="InterPro" id="IPR055170">
    <property type="entry name" value="GFO_IDH_MocA-like_dom"/>
</dbReference>
<dbReference type="NCBIfam" id="TIGR04380">
    <property type="entry name" value="myo_inos_iolG"/>
    <property type="match status" value="1"/>
</dbReference>